<dbReference type="EMBL" id="JAPEUV010000050">
    <property type="protein sequence ID" value="KAJ4336362.1"/>
    <property type="molecule type" value="Genomic_DNA"/>
</dbReference>
<feature type="compositionally biased region" description="Basic and acidic residues" evidence="1">
    <location>
        <begin position="173"/>
        <end position="187"/>
    </location>
</feature>
<feature type="compositionally biased region" description="Basic and acidic residues" evidence="1">
    <location>
        <begin position="115"/>
        <end position="132"/>
    </location>
</feature>
<dbReference type="Proteomes" id="UP001140562">
    <property type="component" value="Unassembled WGS sequence"/>
</dbReference>
<keyword evidence="3" id="KW-1185">Reference proteome</keyword>
<dbReference type="AlphaFoldDB" id="A0A9W9BZI2"/>
<protein>
    <submittedName>
        <fullName evidence="2">Uncharacterized protein</fullName>
    </submittedName>
</protein>
<gene>
    <name evidence="2" type="ORF">N0V87_005513</name>
</gene>
<name>A0A9W9BZI2_9PLEO</name>
<accession>A0A9W9BZI2</accession>
<organism evidence="2 3">
    <name type="scientific">Didymella glomerata</name>
    <dbReference type="NCBI Taxonomy" id="749621"/>
    <lineage>
        <taxon>Eukaryota</taxon>
        <taxon>Fungi</taxon>
        <taxon>Dikarya</taxon>
        <taxon>Ascomycota</taxon>
        <taxon>Pezizomycotina</taxon>
        <taxon>Dothideomycetes</taxon>
        <taxon>Pleosporomycetidae</taxon>
        <taxon>Pleosporales</taxon>
        <taxon>Pleosporineae</taxon>
        <taxon>Didymellaceae</taxon>
        <taxon>Didymella</taxon>
    </lineage>
</organism>
<reference evidence="2" key="1">
    <citation type="submission" date="2022-10" db="EMBL/GenBank/DDBJ databases">
        <title>Tapping the CABI collections for fungal endophytes: first genome assemblies for Collariella, Neodidymelliopsis, Ascochyta clinopodiicola, Didymella pomorum, Didymosphaeria variabile, Neocosmospora piperis and Neocucurbitaria cava.</title>
        <authorList>
            <person name="Hill R."/>
        </authorList>
    </citation>
    <scope>NUCLEOTIDE SEQUENCE</scope>
    <source>
        <strain evidence="2">IMI 360193</strain>
    </source>
</reference>
<sequence length="260" mass="28478">MVDTRRNKRESITLLASPSRSTRATRATRVARGAGTIGHKRDSDRLGTETAISGTGLSETSSKRKRSDEDPVKDENSDSLDSQSSKRSRASPDPPVRQRPRPRVRGRPNNGLVDVKAERMSPDPGSSDHPDGSDGNNDGPVDESLDALAEGRQSVDEDRLTFSPRAWRARQHAAREEHRDQTPDRSDSQSSRRSRANTDSLEPTYDPLRDNDYSGGANPVGYNVSSSQSDNESEGSGYASTAEHARNRYHPGLDLVLDAE</sequence>
<feature type="region of interest" description="Disordered" evidence="1">
    <location>
        <begin position="1"/>
        <end position="260"/>
    </location>
</feature>
<evidence type="ECO:0000313" key="3">
    <source>
        <dbReference type="Proteomes" id="UP001140562"/>
    </source>
</evidence>
<proteinExistence type="predicted"/>
<evidence type="ECO:0000313" key="2">
    <source>
        <dbReference type="EMBL" id="KAJ4336362.1"/>
    </source>
</evidence>
<feature type="compositionally biased region" description="Basic and acidic residues" evidence="1">
    <location>
        <begin position="66"/>
        <end position="76"/>
    </location>
</feature>
<evidence type="ECO:0000256" key="1">
    <source>
        <dbReference type="SAM" id="MobiDB-lite"/>
    </source>
</evidence>
<feature type="compositionally biased region" description="Low complexity" evidence="1">
    <location>
        <begin position="22"/>
        <end position="34"/>
    </location>
</feature>
<feature type="compositionally biased region" description="Polar residues" evidence="1">
    <location>
        <begin position="50"/>
        <end position="60"/>
    </location>
</feature>
<comment type="caution">
    <text evidence="2">The sequence shown here is derived from an EMBL/GenBank/DDBJ whole genome shotgun (WGS) entry which is preliminary data.</text>
</comment>
<feature type="compositionally biased region" description="Low complexity" evidence="1">
    <location>
        <begin position="225"/>
        <end position="237"/>
    </location>
</feature>